<dbReference type="PANTHER" id="PTHR46426:SF1">
    <property type="entry name" value="PROTEIN DISULFIDE-ISOMERASE TMX3"/>
    <property type="match status" value="1"/>
</dbReference>
<evidence type="ECO:0000256" key="3">
    <source>
        <dbReference type="ARBA" id="ARBA00022989"/>
    </source>
</evidence>
<dbReference type="InterPro" id="IPR052250">
    <property type="entry name" value="PDI_TMX3"/>
</dbReference>
<evidence type="ECO:0000256" key="7">
    <source>
        <dbReference type="SAM" id="SignalP"/>
    </source>
</evidence>
<evidence type="ECO:0000256" key="5">
    <source>
        <dbReference type="ARBA" id="ARBA00045246"/>
    </source>
</evidence>
<gene>
    <name evidence="9" type="ORF">BCR32DRAFT_249238</name>
</gene>
<feature type="domain" description="Thioredoxin" evidence="8">
    <location>
        <begin position="164"/>
        <end position="288"/>
    </location>
</feature>
<keyword evidence="4 6" id="KW-0472">Membrane</keyword>
<proteinExistence type="predicted"/>
<name>A0A1Y1WQL2_9FUNG</name>
<dbReference type="Pfam" id="PF13848">
    <property type="entry name" value="Thioredoxin_6"/>
    <property type="match status" value="1"/>
</dbReference>
<feature type="signal peptide" evidence="7">
    <location>
        <begin position="1"/>
        <end position="23"/>
    </location>
</feature>
<comment type="function">
    <text evidence="5">Probable disulfide isomerase, which participates in the folding of proteins containing disulfide bonds. May act as a dithiol oxidase. Acts as a regulator of endoplasmic reticulum-mitochondria contact sites via its ability to regulate redox signals.</text>
</comment>
<keyword evidence="3 6" id="KW-1133">Transmembrane helix</keyword>
<dbReference type="Proteomes" id="UP000193944">
    <property type="component" value="Unassembled WGS sequence"/>
</dbReference>
<dbReference type="STRING" id="1754192.A0A1Y1WQL2"/>
<dbReference type="Pfam" id="PF00085">
    <property type="entry name" value="Thioredoxin"/>
    <property type="match status" value="2"/>
</dbReference>
<dbReference type="PANTHER" id="PTHR46426">
    <property type="entry name" value="PROTEIN DISULFIDE-ISOMERASE TMX3"/>
    <property type="match status" value="1"/>
</dbReference>
<dbReference type="SUPFAM" id="SSF52833">
    <property type="entry name" value="Thioredoxin-like"/>
    <property type="match status" value="3"/>
</dbReference>
<dbReference type="InterPro" id="IPR013766">
    <property type="entry name" value="Thioredoxin_domain"/>
</dbReference>
<comment type="caution">
    <text evidence="9">The sequence shown here is derived from an EMBL/GenBank/DDBJ whole genome shotgun (WGS) entry which is preliminary data.</text>
</comment>
<evidence type="ECO:0000256" key="6">
    <source>
        <dbReference type="SAM" id="Phobius"/>
    </source>
</evidence>
<reference evidence="9 10" key="2">
    <citation type="submission" date="2016-08" db="EMBL/GenBank/DDBJ databases">
        <title>Pervasive Adenine N6-methylation of Active Genes in Fungi.</title>
        <authorList>
            <consortium name="DOE Joint Genome Institute"/>
            <person name="Mondo S.J."/>
            <person name="Dannebaum R.O."/>
            <person name="Kuo R.C."/>
            <person name="Labutti K."/>
            <person name="Haridas S."/>
            <person name="Kuo A."/>
            <person name="Salamov A."/>
            <person name="Ahrendt S.R."/>
            <person name="Lipzen A."/>
            <person name="Sullivan W."/>
            <person name="Andreopoulos W.B."/>
            <person name="Clum A."/>
            <person name="Lindquist E."/>
            <person name="Daum C."/>
            <person name="Ramamoorthy G.K."/>
            <person name="Gryganskyi A."/>
            <person name="Culley D."/>
            <person name="Magnuson J.K."/>
            <person name="James T.Y."/>
            <person name="O'Malley M.A."/>
            <person name="Stajich J.E."/>
            <person name="Spatafora J.W."/>
            <person name="Visel A."/>
            <person name="Grigoriev I.V."/>
        </authorList>
    </citation>
    <scope>NUCLEOTIDE SEQUENCE [LARGE SCALE GENOMIC DNA]</scope>
    <source>
        <strain evidence="9 10">S4</strain>
    </source>
</reference>
<feature type="domain" description="Thioredoxin" evidence="8">
    <location>
        <begin position="17"/>
        <end position="143"/>
    </location>
</feature>
<protein>
    <submittedName>
        <fullName evidence="9">Thioredoxin-like protein</fullName>
    </submittedName>
</protein>
<evidence type="ECO:0000259" key="8">
    <source>
        <dbReference type="PROSITE" id="PS51352"/>
    </source>
</evidence>
<dbReference type="GO" id="GO:0005789">
    <property type="term" value="C:endoplasmic reticulum membrane"/>
    <property type="evidence" value="ECO:0007669"/>
    <property type="project" value="UniProtKB-SubCell"/>
</dbReference>
<dbReference type="Gene3D" id="3.40.30.10">
    <property type="entry name" value="Glutaredoxin"/>
    <property type="match status" value="4"/>
</dbReference>
<evidence type="ECO:0000256" key="1">
    <source>
        <dbReference type="ARBA" id="ARBA00004389"/>
    </source>
</evidence>
<reference evidence="9 10" key="1">
    <citation type="submission" date="2016-08" db="EMBL/GenBank/DDBJ databases">
        <title>A Parts List for Fungal Cellulosomes Revealed by Comparative Genomics.</title>
        <authorList>
            <consortium name="DOE Joint Genome Institute"/>
            <person name="Haitjema C.H."/>
            <person name="Gilmore S.P."/>
            <person name="Henske J.K."/>
            <person name="Solomon K.V."/>
            <person name="De Groot R."/>
            <person name="Kuo A."/>
            <person name="Mondo S.J."/>
            <person name="Salamov A.A."/>
            <person name="Labutti K."/>
            <person name="Zhao Z."/>
            <person name="Chiniquy J."/>
            <person name="Barry K."/>
            <person name="Brewer H.M."/>
            <person name="Purvine S.O."/>
            <person name="Wright A.T."/>
            <person name="Boxma B."/>
            <person name="Van Alen T."/>
            <person name="Hackstein J.H."/>
            <person name="Baker S.E."/>
            <person name="Grigoriev I.V."/>
            <person name="O'Malley M.A."/>
        </authorList>
    </citation>
    <scope>NUCLEOTIDE SEQUENCE [LARGE SCALE GENOMIC DNA]</scope>
    <source>
        <strain evidence="9 10">S4</strain>
    </source>
</reference>
<dbReference type="InterPro" id="IPR017937">
    <property type="entry name" value="Thioredoxin_CS"/>
</dbReference>
<feature type="transmembrane region" description="Helical" evidence="6">
    <location>
        <begin position="544"/>
        <end position="562"/>
    </location>
</feature>
<evidence type="ECO:0000313" key="9">
    <source>
        <dbReference type="EMBL" id="ORX75823.1"/>
    </source>
</evidence>
<dbReference type="InterPro" id="IPR036249">
    <property type="entry name" value="Thioredoxin-like_sf"/>
</dbReference>
<keyword evidence="2 6" id="KW-0812">Transmembrane</keyword>
<dbReference type="EMBL" id="MCFG01000334">
    <property type="protein sequence ID" value="ORX75823.1"/>
    <property type="molecule type" value="Genomic_DNA"/>
</dbReference>
<comment type="subcellular location">
    <subcellularLocation>
        <location evidence="1">Endoplasmic reticulum membrane</location>
        <topology evidence="1">Single-pass membrane protein</topology>
    </subcellularLocation>
</comment>
<evidence type="ECO:0000256" key="4">
    <source>
        <dbReference type="ARBA" id="ARBA00023136"/>
    </source>
</evidence>
<keyword evidence="7" id="KW-0732">Signal</keyword>
<accession>A0A1Y1WQL2</accession>
<dbReference type="PROSITE" id="PS00194">
    <property type="entry name" value="THIOREDOXIN_1"/>
    <property type="match status" value="1"/>
</dbReference>
<feature type="chain" id="PRO_5012259974" evidence="7">
    <location>
        <begin position="24"/>
        <end position="582"/>
    </location>
</feature>
<dbReference type="OrthoDB" id="427280at2759"/>
<dbReference type="CDD" id="cd02961">
    <property type="entry name" value="PDI_a_family"/>
    <property type="match status" value="1"/>
</dbReference>
<evidence type="ECO:0000313" key="10">
    <source>
        <dbReference type="Proteomes" id="UP000193944"/>
    </source>
</evidence>
<evidence type="ECO:0000256" key="2">
    <source>
        <dbReference type="ARBA" id="ARBA00022692"/>
    </source>
</evidence>
<sequence>MGKFNKTFKILIAFICLISGILAQDDEYEEANKKLFFLNEDNFQTSISNGIWMVFFGATWCPHCRHLTPDWYKFQTEAEEKELEAKYDFHIAKVECTESEDICRDQQLRGYPTIYLFNNGERKAEANDRSPEQLMKFAEKNIEIYYEENKKYGYKRLSEEKLTSDLAQLVPLEISEKPKNVNPEGKVVHLNNETFQPAIDESTWFIMFHAPWCGHCRKFGPTWEEFAVKMKNKMNIGKVDCTTYEDICRKYGVTGYPTLKVIDKYEVNDFKGIRGIDNLEKFVEGYISSSISVAKADTIRESMKNNEVVFFFYYDYANPNIDELKLFINVVQELNISSAKVYLTPDEELMTSFNIEAGSSGIVVSRDFGRGFYKFENEYTAEELKPWIEKYMYPFVIEITPLNSEKYLNSENFVVMAIFPTSDTKSIIYDNVRTASRAWNAQHEVNPNLRESEDYIHADFVWLDGSKFPKYIQSTFGINIAELPRVLILNPSAGKYFEKGVSGKYLHDENISISLSAAMNKELKAKNMKGGYFEALKENTQIQIILFVVIISFIILIYLIFFNNKKKEVEYYLPIKMDNKQA</sequence>
<organism evidence="9 10">
    <name type="scientific">Anaeromyces robustus</name>
    <dbReference type="NCBI Taxonomy" id="1754192"/>
    <lineage>
        <taxon>Eukaryota</taxon>
        <taxon>Fungi</taxon>
        <taxon>Fungi incertae sedis</taxon>
        <taxon>Chytridiomycota</taxon>
        <taxon>Chytridiomycota incertae sedis</taxon>
        <taxon>Neocallimastigomycetes</taxon>
        <taxon>Neocallimastigales</taxon>
        <taxon>Neocallimastigaceae</taxon>
        <taxon>Anaeromyces</taxon>
    </lineage>
</organism>
<keyword evidence="10" id="KW-1185">Reference proteome</keyword>
<dbReference type="AlphaFoldDB" id="A0A1Y1WQL2"/>
<dbReference type="PROSITE" id="PS51352">
    <property type="entry name" value="THIOREDOXIN_2"/>
    <property type="match status" value="2"/>
</dbReference>